<evidence type="ECO:0000313" key="2">
    <source>
        <dbReference type="Proteomes" id="UP000076858"/>
    </source>
</evidence>
<name>A0A162PDW3_9CRUS</name>
<dbReference type="Proteomes" id="UP000076858">
    <property type="component" value="Unassembled WGS sequence"/>
</dbReference>
<dbReference type="EMBL" id="LRGB01000512">
    <property type="protein sequence ID" value="KZS18765.1"/>
    <property type="molecule type" value="Genomic_DNA"/>
</dbReference>
<keyword evidence="2" id="KW-1185">Reference proteome</keyword>
<reference evidence="1 2" key="1">
    <citation type="submission" date="2016-03" db="EMBL/GenBank/DDBJ databases">
        <title>EvidentialGene: Evidence-directed Construction of Genes on Genomes.</title>
        <authorList>
            <person name="Gilbert D.G."/>
            <person name="Choi J.-H."/>
            <person name="Mockaitis K."/>
            <person name="Colbourne J."/>
            <person name="Pfrender M."/>
        </authorList>
    </citation>
    <scope>NUCLEOTIDE SEQUENCE [LARGE SCALE GENOMIC DNA]</scope>
    <source>
        <strain evidence="1 2">Xinb3</strain>
        <tissue evidence="1">Complete organism</tissue>
    </source>
</reference>
<accession>A0A162PDW3</accession>
<sequence>MLPSLTNTNTQREHGVCVRVCMYICVCKVCRDRGREEQGRAGQSGLLLRARQSTTHAVADETLAHASLSRTPFYFGHLV</sequence>
<comment type="caution">
    <text evidence="1">The sequence shown here is derived from an EMBL/GenBank/DDBJ whole genome shotgun (WGS) entry which is preliminary data.</text>
</comment>
<protein>
    <submittedName>
        <fullName evidence="1">Uncharacterized protein</fullName>
    </submittedName>
</protein>
<evidence type="ECO:0000313" key="1">
    <source>
        <dbReference type="EMBL" id="KZS18765.1"/>
    </source>
</evidence>
<proteinExistence type="predicted"/>
<organism evidence="1 2">
    <name type="scientific">Daphnia magna</name>
    <dbReference type="NCBI Taxonomy" id="35525"/>
    <lineage>
        <taxon>Eukaryota</taxon>
        <taxon>Metazoa</taxon>
        <taxon>Ecdysozoa</taxon>
        <taxon>Arthropoda</taxon>
        <taxon>Crustacea</taxon>
        <taxon>Branchiopoda</taxon>
        <taxon>Diplostraca</taxon>
        <taxon>Cladocera</taxon>
        <taxon>Anomopoda</taxon>
        <taxon>Daphniidae</taxon>
        <taxon>Daphnia</taxon>
    </lineage>
</organism>
<dbReference type="AlphaFoldDB" id="A0A162PDW3"/>
<gene>
    <name evidence="1" type="ORF">APZ42_015372</name>
</gene>